<sequence>MIISNDKISKHHDLIIISLNYAELCRNVVCNHPFQQCQVDENGRSGCVCSIRSICQENGVNNSSLWKVPSSITSVNKEPVCGSDGKYYRSVCELRKYSCQHNLDLVPTDRKDCLKQIDRSKLILDSYRYDEDRNRKYELNNYGKECGNEICHPFALCEERNGRINSERNLNGKNESIRLLLPPIRSCQCPRNCSKELTPICASNNQNYANECEMRRDACLKQIFLQVLHQGQCGRCDPECRFHSKCQLNQQNIPECVCPQVCLRVDSPVCGDNGITYENECELRIASCRLRKQINIRFNSSCDLCHKVVCRYGATCFKGKCICTDNCQNNLVEPLCANDGNTYRNECELNRMACNSKKELIALFYGRCEETNNENFLLDYSSAFQNDFDEKMMMMRIVKKVDEESDNQISSSPLPSPSSLSSRPKFCSEAENDCREEKHLRNALNPYQYVCDNHTFENRCDLIQYYCNDHRKESQNQCENYCQCNRYGVDLDNFNLCDRNRCVCRKGIVGERCDQCPLNFWKQFNAQKNQFYCKPCNCNPMGSTSQACDSSDGTCRCKPGVYGHRCDRCPFRTHLTSHGCVHDSLMITKPIGCDRNRCKFGAICQSSSIQSSNSSSCVCQFNCFDRMEQTSTYHHHHHHHSVCASDGSLHHSICHFRRYVCNLQRRIRISKNCPTIAA</sequence>
<feature type="domain" description="Kazal-like" evidence="7">
    <location>
        <begin position="50"/>
        <end position="115"/>
    </location>
</feature>
<keyword evidence="10" id="KW-1185">Reference proteome</keyword>
<dbReference type="InterPro" id="IPR036058">
    <property type="entry name" value="Kazal_dom_sf"/>
</dbReference>
<dbReference type="SMART" id="SM00280">
    <property type="entry name" value="KAZAL"/>
    <property type="match status" value="5"/>
</dbReference>
<feature type="region of interest" description="Disordered" evidence="5">
    <location>
        <begin position="404"/>
        <end position="424"/>
    </location>
</feature>
<keyword evidence="2" id="KW-0722">Serine protease inhibitor</keyword>
<feature type="domain" description="Laminin EGF-like" evidence="6">
    <location>
        <begin position="536"/>
        <end position="582"/>
    </location>
</feature>
<dbReference type="Gene3D" id="3.30.60.30">
    <property type="match status" value="5"/>
</dbReference>
<dbReference type="SUPFAM" id="SSF57196">
    <property type="entry name" value="EGF/Laminin"/>
    <property type="match status" value="1"/>
</dbReference>
<feature type="domain" description="Kazal-like" evidence="7">
    <location>
        <begin position="322"/>
        <end position="370"/>
    </location>
</feature>
<evidence type="ECO:0000256" key="4">
    <source>
        <dbReference type="PROSITE-ProRule" id="PRU00460"/>
    </source>
</evidence>
<dbReference type="CDD" id="cd00055">
    <property type="entry name" value="EGF_Lam"/>
    <property type="match status" value="1"/>
</dbReference>
<dbReference type="AlphaFoldDB" id="A0A834R4F3"/>
<dbReference type="InterPro" id="IPR002350">
    <property type="entry name" value="Kazal_dom"/>
</dbReference>
<evidence type="ECO:0000256" key="1">
    <source>
        <dbReference type="ARBA" id="ARBA00022690"/>
    </source>
</evidence>
<dbReference type="InterPro" id="IPR050653">
    <property type="entry name" value="Prot_Inhib_GrowthFact_Antg"/>
</dbReference>
<dbReference type="CDD" id="cd00104">
    <property type="entry name" value="KAZAL_FS"/>
    <property type="match status" value="3"/>
</dbReference>
<dbReference type="OrthoDB" id="88467at2759"/>
<dbReference type="Pfam" id="PF07648">
    <property type="entry name" value="Kazal_2"/>
    <property type="match status" value="5"/>
</dbReference>
<dbReference type="EnsemblMetazoa" id="SSS_4096s_mrna">
    <property type="protein sequence ID" value="KAF7490689.1"/>
    <property type="gene ID" value="SSS_4096"/>
</dbReference>
<dbReference type="PANTHER" id="PTHR10913">
    <property type="entry name" value="FOLLISTATIN-RELATED"/>
    <property type="match status" value="1"/>
</dbReference>
<evidence type="ECO:0000313" key="8">
    <source>
        <dbReference type="EMBL" id="KAF7490689.1"/>
    </source>
</evidence>
<dbReference type="Gene3D" id="2.170.300.10">
    <property type="entry name" value="Tie2 ligand-binding domain superfamily"/>
    <property type="match status" value="1"/>
</dbReference>
<feature type="disulfide bond" evidence="4">
    <location>
        <begin position="538"/>
        <end position="555"/>
    </location>
</feature>
<reference evidence="8" key="2">
    <citation type="submission" date="2020-01" db="EMBL/GenBank/DDBJ databases">
        <authorList>
            <person name="Korhonen P.K.K."/>
            <person name="Guangxu M.G."/>
            <person name="Wang T.W."/>
            <person name="Stroehlein A.J.S."/>
            <person name="Young N.D."/>
            <person name="Ang C.-S.A."/>
            <person name="Fernando D.W.F."/>
            <person name="Lu H.L."/>
            <person name="Taylor S.T."/>
            <person name="Ehtesham M.E.M."/>
            <person name="Najaraj S.H.N."/>
            <person name="Harsha G.H.G."/>
            <person name="Madugundu A.M."/>
            <person name="Renuse S.R."/>
            <person name="Holt D.H."/>
            <person name="Pandey A.P."/>
            <person name="Papenfuss A.P."/>
            <person name="Gasser R.B.G."/>
            <person name="Fischer K.F."/>
        </authorList>
    </citation>
    <scope>NUCLEOTIDE SEQUENCE</scope>
    <source>
        <strain evidence="8">SSS_KF_BRIS2020</strain>
    </source>
</reference>
<dbReference type="PROSITE" id="PS50027">
    <property type="entry name" value="EGF_LAM_2"/>
    <property type="match status" value="1"/>
</dbReference>
<dbReference type="GO" id="GO:0005576">
    <property type="term" value="C:extracellular region"/>
    <property type="evidence" value="ECO:0007669"/>
    <property type="project" value="TreeGrafter"/>
</dbReference>
<evidence type="ECO:0000313" key="10">
    <source>
        <dbReference type="Proteomes" id="UP000070412"/>
    </source>
</evidence>
<reference evidence="9" key="3">
    <citation type="submission" date="2022-06" db="UniProtKB">
        <authorList>
            <consortium name="EnsemblMetazoa"/>
        </authorList>
    </citation>
    <scope>IDENTIFICATION</scope>
</reference>
<dbReference type="PROSITE" id="PS01248">
    <property type="entry name" value="EGF_LAM_1"/>
    <property type="match status" value="1"/>
</dbReference>
<feature type="compositionally biased region" description="Low complexity" evidence="5">
    <location>
        <begin position="410"/>
        <end position="422"/>
    </location>
</feature>
<evidence type="ECO:0000259" key="6">
    <source>
        <dbReference type="PROSITE" id="PS50027"/>
    </source>
</evidence>
<dbReference type="EMBL" id="WVUK01000062">
    <property type="protein sequence ID" value="KAF7490689.1"/>
    <property type="molecule type" value="Genomic_DNA"/>
</dbReference>
<dbReference type="InterPro" id="IPR002049">
    <property type="entry name" value="LE_dom"/>
</dbReference>
<keyword evidence="3 4" id="KW-1015">Disulfide bond</keyword>
<keyword evidence="4" id="KW-0424">Laminin EGF-like domain</keyword>
<evidence type="ECO:0000256" key="5">
    <source>
        <dbReference type="SAM" id="MobiDB-lite"/>
    </source>
</evidence>
<proteinExistence type="predicted"/>
<feature type="disulfide bond" evidence="4">
    <location>
        <begin position="536"/>
        <end position="548"/>
    </location>
</feature>
<feature type="disulfide bond" evidence="4">
    <location>
        <begin position="557"/>
        <end position="566"/>
    </location>
</feature>
<name>A0A834R4F3_SARSC</name>
<keyword evidence="1" id="KW-0646">Protease inhibitor</keyword>
<comment type="caution">
    <text evidence="4">Lacks conserved residue(s) required for the propagation of feature annotation.</text>
</comment>
<dbReference type="SUPFAM" id="SSF100895">
    <property type="entry name" value="Kazal-type serine protease inhibitors"/>
    <property type="match status" value="5"/>
</dbReference>
<dbReference type="SMART" id="SM00180">
    <property type="entry name" value="EGF_Lam"/>
    <property type="match status" value="2"/>
</dbReference>
<dbReference type="Pfam" id="PF00053">
    <property type="entry name" value="EGF_laminin"/>
    <property type="match status" value="2"/>
</dbReference>
<dbReference type="Proteomes" id="UP000070412">
    <property type="component" value="Unassembled WGS sequence"/>
</dbReference>
<accession>A0A834R4F3</accession>
<dbReference type="PANTHER" id="PTHR10913:SF45">
    <property type="entry name" value="FOLLISTATIN, ISOFORM A-RELATED"/>
    <property type="match status" value="1"/>
</dbReference>
<gene>
    <name evidence="8" type="ORF">SSS_4096</name>
</gene>
<organism evidence="8">
    <name type="scientific">Sarcoptes scabiei</name>
    <name type="common">Itch mite</name>
    <name type="synonym">Acarus scabiei</name>
    <dbReference type="NCBI Taxonomy" id="52283"/>
    <lineage>
        <taxon>Eukaryota</taxon>
        <taxon>Metazoa</taxon>
        <taxon>Ecdysozoa</taxon>
        <taxon>Arthropoda</taxon>
        <taxon>Chelicerata</taxon>
        <taxon>Arachnida</taxon>
        <taxon>Acari</taxon>
        <taxon>Acariformes</taxon>
        <taxon>Sarcoptiformes</taxon>
        <taxon>Astigmata</taxon>
        <taxon>Psoroptidia</taxon>
        <taxon>Sarcoptoidea</taxon>
        <taxon>Sarcoptidae</taxon>
        <taxon>Sarcoptinae</taxon>
        <taxon>Sarcoptes</taxon>
    </lineage>
</organism>
<evidence type="ECO:0000313" key="9">
    <source>
        <dbReference type="EnsemblMetazoa" id="KAF7490689.1"/>
    </source>
</evidence>
<dbReference type="GO" id="GO:0030154">
    <property type="term" value="P:cell differentiation"/>
    <property type="evidence" value="ECO:0007669"/>
    <property type="project" value="TreeGrafter"/>
</dbReference>
<protein>
    <submittedName>
        <fullName evidence="8">Agrin</fullName>
    </submittedName>
</protein>
<reference evidence="10" key="1">
    <citation type="journal article" date="2020" name="PLoS Negl. Trop. Dis.">
        <title>High-quality nuclear genome for Sarcoptes scabiei-A critical resource for a neglected parasite.</title>
        <authorList>
            <person name="Korhonen P.K."/>
            <person name="Gasser R.B."/>
            <person name="Ma G."/>
            <person name="Wang T."/>
            <person name="Stroehlein A.J."/>
            <person name="Young N.D."/>
            <person name="Ang C.S."/>
            <person name="Fernando D.D."/>
            <person name="Lu H.C."/>
            <person name="Taylor S."/>
            <person name="Reynolds S.L."/>
            <person name="Mofiz E."/>
            <person name="Najaraj S.H."/>
            <person name="Gowda H."/>
            <person name="Madugundu A."/>
            <person name="Renuse S."/>
            <person name="Holt D."/>
            <person name="Pandey A."/>
            <person name="Papenfuss A.T."/>
            <person name="Fischer K."/>
        </authorList>
    </citation>
    <scope>NUCLEOTIDE SEQUENCE [LARGE SCALE GENOMIC DNA]</scope>
</reference>
<dbReference type="PROSITE" id="PS51465">
    <property type="entry name" value="KAZAL_2"/>
    <property type="match status" value="4"/>
</dbReference>
<evidence type="ECO:0000256" key="2">
    <source>
        <dbReference type="ARBA" id="ARBA00022900"/>
    </source>
</evidence>
<feature type="domain" description="Kazal-like" evidence="7">
    <location>
        <begin position="181"/>
        <end position="235"/>
    </location>
</feature>
<feature type="domain" description="Kazal-like" evidence="7">
    <location>
        <begin position="241"/>
        <end position="304"/>
    </location>
</feature>
<evidence type="ECO:0000256" key="3">
    <source>
        <dbReference type="ARBA" id="ARBA00023157"/>
    </source>
</evidence>
<evidence type="ECO:0000259" key="7">
    <source>
        <dbReference type="PROSITE" id="PS51465"/>
    </source>
</evidence>